<dbReference type="Proteomes" id="UP000269097">
    <property type="component" value="Chromosome"/>
</dbReference>
<dbReference type="Pfam" id="PF10400">
    <property type="entry name" value="Vir_act_alpha_C"/>
    <property type="match status" value="1"/>
</dbReference>
<reference evidence="3 4" key="1">
    <citation type="submission" date="2018-10" db="EMBL/GenBank/DDBJ databases">
        <title>Genome Sequence of Cohnella sp.</title>
        <authorList>
            <person name="Srinivasan S."/>
            <person name="Kim M.K."/>
        </authorList>
    </citation>
    <scope>NUCLEOTIDE SEQUENCE [LARGE SCALE GENOMIC DNA]</scope>
    <source>
        <strain evidence="3 4">18JY8-7</strain>
    </source>
</reference>
<dbReference type="PANTHER" id="PTHR43252:SF6">
    <property type="entry name" value="NEGATIVE TRANSCRIPTION REGULATOR PADR"/>
    <property type="match status" value="1"/>
</dbReference>
<dbReference type="InterPro" id="IPR005149">
    <property type="entry name" value="Tscrpt_reg_PadR_N"/>
</dbReference>
<dbReference type="EMBL" id="CP033433">
    <property type="protein sequence ID" value="AYQ72797.1"/>
    <property type="molecule type" value="Genomic_DNA"/>
</dbReference>
<sequence>MEHLPIFSEVVRRVTSMDVILGLLHQRPYTGYEIKHAFQHQFSYFFDASFGTIYPTLGKMEKLGYITKESIPQDNRPVKHLYSLTDEGRKQFREYLVSPLEPESFRCDFLVRLTFGEHLGTDALIRLVEENLNGSRAYLAELEGKWTKFCDRMSPSQEIAIRIGIESNKARVKVLEEGLAKLKGKGL</sequence>
<feature type="domain" description="Transcription regulator PadR N-terminal" evidence="1">
    <location>
        <begin position="20"/>
        <end position="94"/>
    </location>
</feature>
<proteinExistence type="predicted"/>
<dbReference type="InterPro" id="IPR036388">
    <property type="entry name" value="WH-like_DNA-bd_sf"/>
</dbReference>
<dbReference type="SUPFAM" id="SSF46785">
    <property type="entry name" value="Winged helix' DNA-binding domain"/>
    <property type="match status" value="1"/>
</dbReference>
<dbReference type="AlphaFoldDB" id="A0A3G3JY67"/>
<feature type="domain" description="Transcription regulator PadR C-terminal" evidence="2">
    <location>
        <begin position="106"/>
        <end position="182"/>
    </location>
</feature>
<dbReference type="Pfam" id="PF03551">
    <property type="entry name" value="PadR"/>
    <property type="match status" value="1"/>
</dbReference>
<dbReference type="Gene3D" id="6.10.140.1570">
    <property type="match status" value="1"/>
</dbReference>
<keyword evidence="4" id="KW-1185">Reference proteome</keyword>
<dbReference type="Gene3D" id="1.10.10.10">
    <property type="entry name" value="Winged helix-like DNA-binding domain superfamily/Winged helix DNA-binding domain"/>
    <property type="match status" value="1"/>
</dbReference>
<dbReference type="InterPro" id="IPR036390">
    <property type="entry name" value="WH_DNA-bd_sf"/>
</dbReference>
<organism evidence="3 4">
    <name type="scientific">Cohnella candidum</name>
    <dbReference type="NCBI Taxonomy" id="2674991"/>
    <lineage>
        <taxon>Bacteria</taxon>
        <taxon>Bacillati</taxon>
        <taxon>Bacillota</taxon>
        <taxon>Bacilli</taxon>
        <taxon>Bacillales</taxon>
        <taxon>Paenibacillaceae</taxon>
        <taxon>Cohnella</taxon>
    </lineage>
</organism>
<dbReference type="PANTHER" id="PTHR43252">
    <property type="entry name" value="TRANSCRIPTIONAL REGULATOR YQJI"/>
    <property type="match status" value="1"/>
</dbReference>
<dbReference type="KEGG" id="coh:EAV92_09620"/>
<accession>A0A3G3JY67</accession>
<gene>
    <name evidence="3" type="ORF">EAV92_09620</name>
</gene>
<evidence type="ECO:0000313" key="4">
    <source>
        <dbReference type="Proteomes" id="UP000269097"/>
    </source>
</evidence>
<evidence type="ECO:0000259" key="1">
    <source>
        <dbReference type="Pfam" id="PF03551"/>
    </source>
</evidence>
<name>A0A3G3JY67_9BACL</name>
<protein>
    <submittedName>
        <fullName evidence="3">PadR family transcriptional regulator</fullName>
    </submittedName>
</protein>
<dbReference type="InterPro" id="IPR018309">
    <property type="entry name" value="Tscrpt_reg_PadR_C"/>
</dbReference>
<evidence type="ECO:0000313" key="3">
    <source>
        <dbReference type="EMBL" id="AYQ72797.1"/>
    </source>
</evidence>
<evidence type="ECO:0000259" key="2">
    <source>
        <dbReference type="Pfam" id="PF10400"/>
    </source>
</evidence>